<keyword evidence="3" id="KW-0378">Hydrolase</keyword>
<evidence type="ECO:0000256" key="2">
    <source>
        <dbReference type="ARBA" id="ARBA00022670"/>
    </source>
</evidence>
<reference evidence="5 6" key="1">
    <citation type="submission" date="2022-08" db="EMBL/GenBank/DDBJ databases">
        <authorList>
            <person name="Li F."/>
        </authorList>
    </citation>
    <scope>NUCLEOTIDE SEQUENCE [LARGE SCALE GENOMIC DNA]</scope>
    <source>
        <strain evidence="5 6">10F1B-8-1</strain>
    </source>
</reference>
<dbReference type="EMBL" id="JANTHX010000005">
    <property type="protein sequence ID" value="MCS0499173.1"/>
    <property type="molecule type" value="Genomic_DNA"/>
</dbReference>
<comment type="caution">
    <text evidence="5">The sequence shown here is derived from an EMBL/GenBank/DDBJ whole genome shotgun (WGS) entry which is preliminary data.</text>
</comment>
<evidence type="ECO:0000256" key="1">
    <source>
        <dbReference type="ARBA" id="ARBA00006534"/>
    </source>
</evidence>
<gene>
    <name evidence="5" type="ORF">NUH29_06375</name>
</gene>
<evidence type="ECO:0000313" key="6">
    <source>
        <dbReference type="Proteomes" id="UP001205337"/>
    </source>
</evidence>
<organism evidence="5 6">
    <name type="scientific">Protaetiibacter mangrovi</name>
    <dbReference type="NCBI Taxonomy" id="2970926"/>
    <lineage>
        <taxon>Bacteria</taxon>
        <taxon>Bacillati</taxon>
        <taxon>Actinomycetota</taxon>
        <taxon>Actinomycetes</taxon>
        <taxon>Micrococcales</taxon>
        <taxon>Microbacteriaceae</taxon>
        <taxon>Protaetiibacter</taxon>
    </lineage>
</organism>
<dbReference type="InterPro" id="IPR029062">
    <property type="entry name" value="Class_I_gatase-like"/>
</dbReference>
<keyword evidence="4" id="KW-0720">Serine protease</keyword>
<keyword evidence="2" id="KW-0645">Protease</keyword>
<dbReference type="InterPro" id="IPR005320">
    <property type="entry name" value="Peptidase_S51"/>
</dbReference>
<dbReference type="RefSeq" id="WP_258798192.1">
    <property type="nucleotide sequence ID" value="NZ_JANTHX010000005.1"/>
</dbReference>
<evidence type="ECO:0000313" key="5">
    <source>
        <dbReference type="EMBL" id="MCS0499173.1"/>
    </source>
</evidence>
<dbReference type="Pfam" id="PF03575">
    <property type="entry name" value="Peptidase_S51"/>
    <property type="match status" value="1"/>
</dbReference>
<evidence type="ECO:0000256" key="3">
    <source>
        <dbReference type="ARBA" id="ARBA00022801"/>
    </source>
</evidence>
<dbReference type="Gene3D" id="3.40.50.880">
    <property type="match status" value="1"/>
</dbReference>
<accession>A0ABT1ZEP0</accession>
<dbReference type="Proteomes" id="UP001205337">
    <property type="component" value="Unassembled WGS sequence"/>
</dbReference>
<keyword evidence="6" id="KW-1185">Reference proteome</keyword>
<proteinExistence type="inferred from homology"/>
<protein>
    <submittedName>
        <fullName evidence="5">Peptidase E</fullName>
    </submittedName>
</protein>
<name>A0ABT1ZEP0_9MICO</name>
<evidence type="ECO:0000256" key="4">
    <source>
        <dbReference type="ARBA" id="ARBA00022825"/>
    </source>
</evidence>
<comment type="similarity">
    <text evidence="1">Belongs to the peptidase S51 family.</text>
</comment>
<sequence length="228" mass="24667">MRMMLTSNGITNGTLQAELAELLGKPFAEARIVYVLDAILPFPGDKGSLIRDLNRMQGLGWAQFDVMSLAGATSALLQQRLRDADVVYCFGGSNHWLARAWRGHDPMLAELLTTTVYVGMSAGSMIFSRRHTEAAIAFGDTDELAMLGLALDEVSAAVPLFDWVVIAHRGADFMGERYDERAIAAAARFGGEVWFLDDASGLVIRDPDADPELVTEGDPLHLVAGVAV</sequence>